<gene>
    <name evidence="1" type="ORF">GCM10011386_39050</name>
</gene>
<organism evidence="1 2">
    <name type="scientific">Parapedobacter defluvii</name>
    <dbReference type="NCBI Taxonomy" id="2045106"/>
    <lineage>
        <taxon>Bacteria</taxon>
        <taxon>Pseudomonadati</taxon>
        <taxon>Bacteroidota</taxon>
        <taxon>Sphingobacteriia</taxon>
        <taxon>Sphingobacteriales</taxon>
        <taxon>Sphingobacteriaceae</taxon>
        <taxon>Parapedobacter</taxon>
    </lineage>
</organism>
<dbReference type="Proteomes" id="UP000597338">
    <property type="component" value="Unassembled WGS sequence"/>
</dbReference>
<proteinExistence type="predicted"/>
<protein>
    <submittedName>
        <fullName evidence="1">Uncharacterized protein</fullName>
    </submittedName>
</protein>
<keyword evidence="2" id="KW-1185">Reference proteome</keyword>
<dbReference type="EMBL" id="BMIK01000019">
    <property type="protein sequence ID" value="GGC42951.1"/>
    <property type="molecule type" value="Genomic_DNA"/>
</dbReference>
<sequence>MRSGDEQLPIFQKMSNQIGIGLEAIVYNDTFLHQFHKRKHQHGFMRGDSISGASPFEVGKGVEI</sequence>
<name>A0ABQ1MLX2_9SPHI</name>
<evidence type="ECO:0000313" key="1">
    <source>
        <dbReference type="EMBL" id="GGC42951.1"/>
    </source>
</evidence>
<reference evidence="2" key="1">
    <citation type="journal article" date="2019" name="Int. J. Syst. Evol. Microbiol.">
        <title>The Global Catalogue of Microorganisms (GCM) 10K type strain sequencing project: providing services to taxonomists for standard genome sequencing and annotation.</title>
        <authorList>
            <consortium name="The Broad Institute Genomics Platform"/>
            <consortium name="The Broad Institute Genome Sequencing Center for Infectious Disease"/>
            <person name="Wu L."/>
            <person name="Ma J."/>
        </authorList>
    </citation>
    <scope>NUCLEOTIDE SEQUENCE [LARGE SCALE GENOMIC DNA]</scope>
    <source>
        <strain evidence="2">CGMCC 1.15342</strain>
    </source>
</reference>
<comment type="caution">
    <text evidence="1">The sequence shown here is derived from an EMBL/GenBank/DDBJ whole genome shotgun (WGS) entry which is preliminary data.</text>
</comment>
<accession>A0ABQ1MLX2</accession>
<evidence type="ECO:0000313" key="2">
    <source>
        <dbReference type="Proteomes" id="UP000597338"/>
    </source>
</evidence>